<dbReference type="EMBL" id="VTPC01001494">
    <property type="protein sequence ID" value="KAF2901785.1"/>
    <property type="molecule type" value="Genomic_DNA"/>
</dbReference>
<accession>A0A8K0GEL1</accession>
<feature type="compositionally biased region" description="Basic and acidic residues" evidence="1">
    <location>
        <begin position="57"/>
        <end position="79"/>
    </location>
</feature>
<dbReference type="GO" id="GO:0003676">
    <property type="term" value="F:nucleic acid binding"/>
    <property type="evidence" value="ECO:0007669"/>
    <property type="project" value="InterPro"/>
</dbReference>
<organism evidence="2 3">
    <name type="scientific">Ignelater luminosus</name>
    <name type="common">Cucubano</name>
    <name type="synonym">Pyrophorus luminosus</name>
    <dbReference type="NCBI Taxonomy" id="2038154"/>
    <lineage>
        <taxon>Eukaryota</taxon>
        <taxon>Metazoa</taxon>
        <taxon>Ecdysozoa</taxon>
        <taxon>Arthropoda</taxon>
        <taxon>Hexapoda</taxon>
        <taxon>Insecta</taxon>
        <taxon>Pterygota</taxon>
        <taxon>Neoptera</taxon>
        <taxon>Endopterygota</taxon>
        <taxon>Coleoptera</taxon>
        <taxon>Polyphaga</taxon>
        <taxon>Elateriformia</taxon>
        <taxon>Elateroidea</taxon>
        <taxon>Elateridae</taxon>
        <taxon>Agrypninae</taxon>
        <taxon>Pyrophorini</taxon>
        <taxon>Ignelater</taxon>
    </lineage>
</organism>
<sequence>MGARKAMNRIGIVNTTLMKDEHHTTLWVEPDSGQGNADASSEELDLTELGAGKTNRGFKEEEKKEGERNSDEGGGREADAGAPMIPLSKVQQRVSAATGISLRTINRIAKEGREIEKGEKPSFSTPNKIRKNRKSKAALDDFDKDIWFQTGGAPTHNVRRVKKYLNENFPRPWIWRGGEISWPVRSSDQTPMDFFYWRYIKTKVFDGMLVDFDS</sequence>
<dbReference type="InterPro" id="IPR036397">
    <property type="entry name" value="RNaseH_sf"/>
</dbReference>
<comment type="caution">
    <text evidence="2">The sequence shown here is derived from an EMBL/GenBank/DDBJ whole genome shotgun (WGS) entry which is preliminary data.</text>
</comment>
<dbReference type="PANTHER" id="PTHR47326">
    <property type="entry name" value="TRANSPOSABLE ELEMENT TC3 TRANSPOSASE-LIKE PROTEIN"/>
    <property type="match status" value="1"/>
</dbReference>
<reference evidence="2" key="1">
    <citation type="submission" date="2019-08" db="EMBL/GenBank/DDBJ databases">
        <title>The genome of the North American firefly Photinus pyralis.</title>
        <authorList>
            <consortium name="Photinus pyralis genome working group"/>
            <person name="Fallon T.R."/>
            <person name="Sander Lower S.E."/>
            <person name="Weng J.-K."/>
        </authorList>
    </citation>
    <scope>NUCLEOTIDE SEQUENCE</scope>
    <source>
        <strain evidence="2">TRF0915ILg1</strain>
        <tissue evidence="2">Whole body</tissue>
    </source>
</reference>
<keyword evidence="3" id="KW-1185">Reference proteome</keyword>
<dbReference type="Gene3D" id="3.30.420.10">
    <property type="entry name" value="Ribonuclease H-like superfamily/Ribonuclease H"/>
    <property type="match status" value="1"/>
</dbReference>
<evidence type="ECO:0000313" key="3">
    <source>
        <dbReference type="Proteomes" id="UP000801492"/>
    </source>
</evidence>
<dbReference type="Proteomes" id="UP000801492">
    <property type="component" value="Unassembled WGS sequence"/>
</dbReference>
<gene>
    <name evidence="2" type="ORF">ILUMI_04401</name>
</gene>
<protein>
    <recommendedName>
        <fullName evidence="4">Transposase</fullName>
    </recommendedName>
</protein>
<evidence type="ECO:0000313" key="2">
    <source>
        <dbReference type="EMBL" id="KAF2901785.1"/>
    </source>
</evidence>
<evidence type="ECO:0000256" key="1">
    <source>
        <dbReference type="SAM" id="MobiDB-lite"/>
    </source>
</evidence>
<evidence type="ECO:0008006" key="4">
    <source>
        <dbReference type="Google" id="ProtNLM"/>
    </source>
</evidence>
<feature type="region of interest" description="Disordered" evidence="1">
    <location>
        <begin position="27"/>
        <end position="85"/>
    </location>
</feature>
<proteinExistence type="predicted"/>
<feature type="region of interest" description="Disordered" evidence="1">
    <location>
        <begin position="112"/>
        <end position="135"/>
    </location>
</feature>
<name>A0A8K0GEL1_IGNLU</name>
<dbReference type="OrthoDB" id="6769171at2759"/>
<dbReference type="PANTHER" id="PTHR47326:SF1">
    <property type="entry name" value="HTH PSQ-TYPE DOMAIN-CONTAINING PROTEIN"/>
    <property type="match status" value="1"/>
</dbReference>
<dbReference type="AlphaFoldDB" id="A0A8K0GEL1"/>